<gene>
    <name evidence="2" type="ORF">PIB30_101603</name>
</gene>
<proteinExistence type="predicted"/>
<accession>A0ABU6QYK4</accession>
<name>A0ABU6QYK4_9FABA</name>
<protein>
    <submittedName>
        <fullName evidence="2">Uncharacterized protein</fullName>
    </submittedName>
</protein>
<dbReference type="EMBL" id="JASCZI010002997">
    <property type="protein sequence ID" value="MED6116586.1"/>
    <property type="molecule type" value="Genomic_DNA"/>
</dbReference>
<reference evidence="2 3" key="1">
    <citation type="journal article" date="2023" name="Plants (Basel)">
        <title>Bridging the Gap: Combining Genomics and Transcriptomics Approaches to Understand Stylosanthes scabra, an Orphan Legume from the Brazilian Caatinga.</title>
        <authorList>
            <person name="Ferreira-Neto J.R.C."/>
            <person name="da Silva M.D."/>
            <person name="Binneck E."/>
            <person name="de Melo N.F."/>
            <person name="da Silva R.H."/>
            <person name="de Melo A.L.T.M."/>
            <person name="Pandolfi V."/>
            <person name="Bustamante F.O."/>
            <person name="Brasileiro-Vidal A.C."/>
            <person name="Benko-Iseppon A.M."/>
        </authorList>
    </citation>
    <scope>NUCLEOTIDE SEQUENCE [LARGE SCALE GENOMIC DNA]</scope>
    <source>
        <tissue evidence="2">Leaves</tissue>
    </source>
</reference>
<evidence type="ECO:0000256" key="1">
    <source>
        <dbReference type="SAM" id="MobiDB-lite"/>
    </source>
</evidence>
<evidence type="ECO:0000313" key="3">
    <source>
        <dbReference type="Proteomes" id="UP001341840"/>
    </source>
</evidence>
<feature type="compositionally biased region" description="Acidic residues" evidence="1">
    <location>
        <begin position="68"/>
        <end position="79"/>
    </location>
</feature>
<comment type="caution">
    <text evidence="2">The sequence shown here is derived from an EMBL/GenBank/DDBJ whole genome shotgun (WGS) entry which is preliminary data.</text>
</comment>
<sequence length="168" mass="18370">MQWAQAKAPTKSESSVLKWDRVTILVILEASTSGNITRHDLNHVGPSIQEDDVSHYLAGTCCDRDSDNETNDEDEEADYVDNNGGNNARQSKPTTCGLLSFVFMLTIMVCTWSLDSCTVAGKPGGALTPAAQDRPYNLRVDPAQCSENRFSPSEKRVQAKSLKTCSII</sequence>
<feature type="region of interest" description="Disordered" evidence="1">
    <location>
        <begin position="64"/>
        <end position="87"/>
    </location>
</feature>
<organism evidence="2 3">
    <name type="scientific">Stylosanthes scabra</name>
    <dbReference type="NCBI Taxonomy" id="79078"/>
    <lineage>
        <taxon>Eukaryota</taxon>
        <taxon>Viridiplantae</taxon>
        <taxon>Streptophyta</taxon>
        <taxon>Embryophyta</taxon>
        <taxon>Tracheophyta</taxon>
        <taxon>Spermatophyta</taxon>
        <taxon>Magnoliopsida</taxon>
        <taxon>eudicotyledons</taxon>
        <taxon>Gunneridae</taxon>
        <taxon>Pentapetalae</taxon>
        <taxon>rosids</taxon>
        <taxon>fabids</taxon>
        <taxon>Fabales</taxon>
        <taxon>Fabaceae</taxon>
        <taxon>Papilionoideae</taxon>
        <taxon>50 kb inversion clade</taxon>
        <taxon>dalbergioids sensu lato</taxon>
        <taxon>Dalbergieae</taxon>
        <taxon>Pterocarpus clade</taxon>
        <taxon>Stylosanthes</taxon>
    </lineage>
</organism>
<dbReference type="Proteomes" id="UP001341840">
    <property type="component" value="Unassembled WGS sequence"/>
</dbReference>
<evidence type="ECO:0000313" key="2">
    <source>
        <dbReference type="EMBL" id="MED6116586.1"/>
    </source>
</evidence>
<keyword evidence="3" id="KW-1185">Reference proteome</keyword>